<name>A0ABU0ECY5_9CELL</name>
<dbReference type="InterPro" id="IPR000821">
    <property type="entry name" value="Ala_racemase"/>
</dbReference>
<sequence>MSAPRIEIDLGVVERNTRVLVDRLAARDVRVLGVTKAVLGSPRVAAAMLRGGAVGLGDARVENLARLDGSVPRTLIRSPMLSQVAQVVRTATASLNTEPAVLAALDDAAAHAGIRHDVILMVELGDLREGIAVDDVSAAVKVVLASRSLRLRGLGTNLACQNGVVPDDANMDVLHRLVDRSEAQHGITLDVVSGGNSAALDWALTTSRLGRTNELRLGEAILLGTEPLRRTPITGLSTNAFALVGEIIEVADKPARPWGNQALATYGEPPSRTAGGTRRQAIVALGRQDVDIDGLIPPAGVSVLGMSSDHLVLDIGDHRMTVGDELCFRLGYGALVRAMTSPFVNRAEVSASPALTTQPAGWPNVTEITTSSPAAMLTSDTVTPAGS</sequence>
<comment type="caution">
    <text evidence="5">The sequence shown here is derived from an EMBL/GenBank/DDBJ whole genome shotgun (WGS) entry which is preliminary data.</text>
</comment>
<dbReference type="EMBL" id="JAUSVB010000002">
    <property type="protein sequence ID" value="MDQ0373130.1"/>
    <property type="molecule type" value="Genomic_DNA"/>
</dbReference>
<dbReference type="RefSeq" id="WP_307491018.1">
    <property type="nucleotide sequence ID" value="NZ_JAUSVB010000002.1"/>
</dbReference>
<evidence type="ECO:0000313" key="6">
    <source>
        <dbReference type="Proteomes" id="UP001239626"/>
    </source>
</evidence>
<organism evidence="5 6">
    <name type="scientific">Cellulomonas humilata</name>
    <dbReference type="NCBI Taxonomy" id="144055"/>
    <lineage>
        <taxon>Bacteria</taxon>
        <taxon>Bacillati</taxon>
        <taxon>Actinomycetota</taxon>
        <taxon>Actinomycetes</taxon>
        <taxon>Micrococcales</taxon>
        <taxon>Cellulomonadaceae</taxon>
        <taxon>Cellulomonas</taxon>
    </lineage>
</organism>
<feature type="domain" description="Alanine racemase N-terminal" evidence="4">
    <location>
        <begin position="8"/>
        <end position="222"/>
    </location>
</feature>
<keyword evidence="3" id="KW-0413">Isomerase</keyword>
<evidence type="ECO:0000256" key="2">
    <source>
        <dbReference type="ARBA" id="ARBA00022898"/>
    </source>
</evidence>
<proteinExistence type="predicted"/>
<dbReference type="PANTHER" id="PTHR30511:SF3">
    <property type="entry name" value="LYSINE RACEMASE"/>
    <property type="match status" value="1"/>
</dbReference>
<dbReference type="InterPro" id="IPR001608">
    <property type="entry name" value="Ala_racemase_N"/>
</dbReference>
<protein>
    <submittedName>
        <fullName evidence="5">Amino acid racemase</fullName>
    </submittedName>
</protein>
<gene>
    <name evidence="5" type="ORF">J2X26_001441</name>
</gene>
<accession>A0ABU0ECY5</accession>
<keyword evidence="6" id="KW-1185">Reference proteome</keyword>
<comment type="cofactor">
    <cofactor evidence="1">
        <name>pyridoxal 5'-phosphate</name>
        <dbReference type="ChEBI" id="CHEBI:597326"/>
    </cofactor>
</comment>
<evidence type="ECO:0000313" key="5">
    <source>
        <dbReference type="EMBL" id="MDQ0373130.1"/>
    </source>
</evidence>
<keyword evidence="2" id="KW-0663">Pyridoxal phosphate</keyword>
<dbReference type="CDD" id="cd06815">
    <property type="entry name" value="PLPDE_III_AR_like_1"/>
    <property type="match status" value="1"/>
</dbReference>
<reference evidence="5 6" key="1">
    <citation type="submission" date="2023-07" db="EMBL/GenBank/DDBJ databases">
        <title>Sorghum-associated microbial communities from plants grown in Nebraska, USA.</title>
        <authorList>
            <person name="Schachtman D."/>
        </authorList>
    </citation>
    <scope>NUCLEOTIDE SEQUENCE [LARGE SCALE GENOMIC DNA]</scope>
    <source>
        <strain evidence="5 6">BE332</strain>
    </source>
</reference>
<dbReference type="Pfam" id="PF01168">
    <property type="entry name" value="Ala_racemase_N"/>
    <property type="match status" value="1"/>
</dbReference>
<dbReference type="Proteomes" id="UP001239626">
    <property type="component" value="Unassembled WGS sequence"/>
</dbReference>
<dbReference type="Gene3D" id="3.20.20.10">
    <property type="entry name" value="Alanine racemase"/>
    <property type="match status" value="1"/>
</dbReference>
<dbReference type="InterPro" id="IPR029066">
    <property type="entry name" value="PLP-binding_barrel"/>
</dbReference>
<dbReference type="PANTHER" id="PTHR30511">
    <property type="entry name" value="ALANINE RACEMASE"/>
    <property type="match status" value="1"/>
</dbReference>
<dbReference type="SUPFAM" id="SSF51419">
    <property type="entry name" value="PLP-binding barrel"/>
    <property type="match status" value="1"/>
</dbReference>
<evidence type="ECO:0000256" key="3">
    <source>
        <dbReference type="ARBA" id="ARBA00023235"/>
    </source>
</evidence>
<evidence type="ECO:0000259" key="4">
    <source>
        <dbReference type="Pfam" id="PF01168"/>
    </source>
</evidence>
<evidence type="ECO:0000256" key="1">
    <source>
        <dbReference type="ARBA" id="ARBA00001933"/>
    </source>
</evidence>